<dbReference type="PANTHER" id="PTHR11941:SF169">
    <property type="entry name" value="(7AS)-7A-METHYL-1,5-DIOXO-2,3,5,6,7,7A-HEXAHYDRO-1H-INDENE-CARBOXYL-COA HYDROLASE"/>
    <property type="match status" value="1"/>
</dbReference>
<dbReference type="Pfam" id="PF00378">
    <property type="entry name" value="ECH_1"/>
    <property type="match status" value="1"/>
</dbReference>
<protein>
    <submittedName>
        <fullName evidence="4">Enoyl-CoA hydratase/isomerase family protein</fullName>
    </submittedName>
</protein>
<evidence type="ECO:0000256" key="3">
    <source>
        <dbReference type="ARBA" id="ARBA00023239"/>
    </source>
</evidence>
<evidence type="ECO:0000313" key="4">
    <source>
        <dbReference type="EMBL" id="MFD1531676.1"/>
    </source>
</evidence>
<dbReference type="CDD" id="cd06558">
    <property type="entry name" value="crotonase-like"/>
    <property type="match status" value="1"/>
</dbReference>
<evidence type="ECO:0000256" key="2">
    <source>
        <dbReference type="ARBA" id="ARBA00023098"/>
    </source>
</evidence>
<reference evidence="5" key="1">
    <citation type="journal article" date="2019" name="Int. J. Syst. Evol. Microbiol.">
        <title>The Global Catalogue of Microorganisms (GCM) 10K type strain sequencing project: providing services to taxonomists for standard genome sequencing and annotation.</title>
        <authorList>
            <consortium name="The Broad Institute Genomics Platform"/>
            <consortium name="The Broad Institute Genome Sequencing Center for Infectious Disease"/>
            <person name="Wu L."/>
            <person name="Ma J."/>
        </authorList>
    </citation>
    <scope>NUCLEOTIDE SEQUENCE [LARGE SCALE GENOMIC DNA]</scope>
    <source>
        <strain evidence="5">JCM 12165</strain>
    </source>
</reference>
<dbReference type="InterPro" id="IPR029045">
    <property type="entry name" value="ClpP/crotonase-like_dom_sf"/>
</dbReference>
<organism evidence="4 5">
    <name type="scientific">Pseudonocardia aurantiaca</name>
    <dbReference type="NCBI Taxonomy" id="75290"/>
    <lineage>
        <taxon>Bacteria</taxon>
        <taxon>Bacillati</taxon>
        <taxon>Actinomycetota</taxon>
        <taxon>Actinomycetes</taxon>
        <taxon>Pseudonocardiales</taxon>
        <taxon>Pseudonocardiaceae</taxon>
        <taxon>Pseudonocardia</taxon>
    </lineage>
</organism>
<keyword evidence="5" id="KW-1185">Reference proteome</keyword>
<sequence>MTDGSLPWVDVRHLADHGPVGALDVDGSVRAPVLLVRLDAPAESAAVAAAAAAVADAVADVAGIIVGVATGGPVDPAMDCLVGALDLTLVPPGAGEPRERVEVEDPVAAAAQLHAAVAANPQAATVLAGLLRWSGSLRVPDALDAESLAYSTLLGGREFRRWLERRGPRASPPPAADPVLVARDGDELRITLNRPERRNAYGREVRDGLVAALEIAVFDPGVARVVLDGAGPLFSAGGDLAEFGTAPDLATAHLVRTRGGAGRLLHRLAQRVEARVHGRCVGAGIELPAFAGRVVARGDATFQLPEVGMGLIPGAGGTVSIPRRIGRWRALYLALSGRPLDAVMALEWGLVDVVEAVGGESTVRR</sequence>
<keyword evidence="2" id="KW-0443">Lipid metabolism</keyword>
<name>A0ABW4FNY4_9PSEU</name>
<dbReference type="SUPFAM" id="SSF52096">
    <property type="entry name" value="ClpP/crotonase"/>
    <property type="match status" value="1"/>
</dbReference>
<dbReference type="RefSeq" id="WP_343979762.1">
    <property type="nucleotide sequence ID" value="NZ_BAAAJG010000011.1"/>
</dbReference>
<comment type="similarity">
    <text evidence="1">Belongs to the enoyl-CoA hydratase/isomerase family.</text>
</comment>
<dbReference type="PANTHER" id="PTHR11941">
    <property type="entry name" value="ENOYL-COA HYDRATASE-RELATED"/>
    <property type="match status" value="1"/>
</dbReference>
<evidence type="ECO:0000256" key="1">
    <source>
        <dbReference type="ARBA" id="ARBA00005254"/>
    </source>
</evidence>
<dbReference type="Proteomes" id="UP001597145">
    <property type="component" value="Unassembled WGS sequence"/>
</dbReference>
<dbReference type="EMBL" id="JBHUCP010000014">
    <property type="protein sequence ID" value="MFD1531676.1"/>
    <property type="molecule type" value="Genomic_DNA"/>
</dbReference>
<evidence type="ECO:0000313" key="5">
    <source>
        <dbReference type="Proteomes" id="UP001597145"/>
    </source>
</evidence>
<dbReference type="Gene3D" id="3.90.226.10">
    <property type="entry name" value="2-enoyl-CoA Hydratase, Chain A, domain 1"/>
    <property type="match status" value="1"/>
</dbReference>
<keyword evidence="3" id="KW-0456">Lyase</keyword>
<accession>A0ABW4FNY4</accession>
<comment type="caution">
    <text evidence="4">The sequence shown here is derived from an EMBL/GenBank/DDBJ whole genome shotgun (WGS) entry which is preliminary data.</text>
</comment>
<proteinExistence type="inferred from homology"/>
<dbReference type="InterPro" id="IPR001753">
    <property type="entry name" value="Enoyl-CoA_hydra/iso"/>
</dbReference>
<gene>
    <name evidence="4" type="ORF">ACFSCY_19775</name>
</gene>